<dbReference type="InterPro" id="IPR042262">
    <property type="entry name" value="CN_hydtase_beta_C"/>
</dbReference>
<feature type="domain" description="Nitrile hydratase beta subunit-like N-terminal" evidence="1">
    <location>
        <begin position="9"/>
        <end position="92"/>
    </location>
</feature>
<sequence length="115" mass="12085">MTAPAPRPPRDYPFEAPWQAQVFAMTIALQDQGLVGAEEWAQALGARIAASAVPDGSDYYECWAAALGDLLAAKELLSREDLLRTTAAWHAAAARTPHGQPIVLDAGGSRAGGVT</sequence>
<dbReference type="OrthoDB" id="9811616at2"/>
<dbReference type="EMBL" id="CAJA01000366">
    <property type="protein sequence ID" value="CCH74354.1"/>
    <property type="molecule type" value="Genomic_DNA"/>
</dbReference>
<organism evidence="2 3">
    <name type="scientific">Nostocoides australiense Ben110</name>
    <dbReference type="NCBI Taxonomy" id="1193182"/>
    <lineage>
        <taxon>Bacteria</taxon>
        <taxon>Bacillati</taxon>
        <taxon>Actinomycetota</taxon>
        <taxon>Actinomycetes</taxon>
        <taxon>Micrococcales</taxon>
        <taxon>Intrasporangiaceae</taxon>
        <taxon>Nostocoides</taxon>
    </lineage>
</organism>
<dbReference type="NCBIfam" id="TIGR03889">
    <property type="entry name" value="nitrile_acc"/>
    <property type="match status" value="1"/>
</dbReference>
<evidence type="ECO:0000313" key="3">
    <source>
        <dbReference type="Proteomes" id="UP000035763"/>
    </source>
</evidence>
<keyword evidence="3" id="KW-1185">Reference proteome</keyword>
<evidence type="ECO:0000259" key="1">
    <source>
        <dbReference type="Pfam" id="PF21006"/>
    </source>
</evidence>
<dbReference type="InterPro" id="IPR023808">
    <property type="entry name" value="Nitrile_Hydratase_acc_put"/>
</dbReference>
<gene>
    <name evidence="2" type="ORF">BN11_4280030</name>
</gene>
<dbReference type="Proteomes" id="UP000035763">
    <property type="component" value="Unassembled WGS sequence"/>
</dbReference>
<accession>W6K441</accession>
<dbReference type="InterPro" id="IPR008990">
    <property type="entry name" value="Elect_transpt_acc-like_dom_sf"/>
</dbReference>
<comment type="caution">
    <text evidence="2">The sequence shown here is derived from an EMBL/GenBank/DDBJ whole genome shotgun (WGS) entry which is preliminary data.</text>
</comment>
<dbReference type="Gene3D" id="1.10.472.20">
    <property type="entry name" value="Nitrile hydratase, beta subunit"/>
    <property type="match status" value="1"/>
</dbReference>
<proteinExistence type="predicted"/>
<protein>
    <recommendedName>
        <fullName evidence="1">Nitrile hydratase beta subunit-like N-terminal domain-containing protein</fullName>
    </recommendedName>
</protein>
<reference evidence="2 3" key="1">
    <citation type="journal article" date="2013" name="ISME J.">
        <title>A metabolic model for members of the genus Tetrasphaera involved in enhanced biological phosphorus removal.</title>
        <authorList>
            <person name="Kristiansen R."/>
            <person name="Nguyen H.T.T."/>
            <person name="Saunders A.M."/>
            <person name="Nielsen J.L."/>
            <person name="Wimmer R."/>
            <person name="Le V.Q."/>
            <person name="McIlroy S.J."/>
            <person name="Petrovski S."/>
            <person name="Seviour R.J."/>
            <person name="Calteau A."/>
            <person name="Nielsen K.L."/>
            <person name="Nielsen P.H."/>
        </authorList>
    </citation>
    <scope>NUCLEOTIDE SEQUENCE [LARGE SCALE GENOMIC DNA]</scope>
    <source>
        <strain evidence="2 3">Ben110</strain>
    </source>
</reference>
<dbReference type="SUPFAM" id="SSF50090">
    <property type="entry name" value="Electron transport accessory proteins"/>
    <property type="match status" value="1"/>
</dbReference>
<dbReference type="InterPro" id="IPR049054">
    <property type="entry name" value="CN_hydtase_beta-like_N"/>
</dbReference>
<evidence type="ECO:0000313" key="2">
    <source>
        <dbReference type="EMBL" id="CCH74354.1"/>
    </source>
</evidence>
<dbReference type="AlphaFoldDB" id="W6K441"/>
<dbReference type="Pfam" id="PF21006">
    <property type="entry name" value="NHase_beta_N"/>
    <property type="match status" value="1"/>
</dbReference>
<dbReference type="STRING" id="1193182.BN11_4280030"/>
<name>W6K441_9MICO</name>